<dbReference type="EMBL" id="JARKHS020005872">
    <property type="protein sequence ID" value="KAK8783113.1"/>
    <property type="molecule type" value="Genomic_DNA"/>
</dbReference>
<keyword evidence="2" id="KW-1185">Reference proteome</keyword>
<organism evidence="1 2">
    <name type="scientific">Amblyomma americanum</name>
    <name type="common">Lone star tick</name>
    <dbReference type="NCBI Taxonomy" id="6943"/>
    <lineage>
        <taxon>Eukaryota</taxon>
        <taxon>Metazoa</taxon>
        <taxon>Ecdysozoa</taxon>
        <taxon>Arthropoda</taxon>
        <taxon>Chelicerata</taxon>
        <taxon>Arachnida</taxon>
        <taxon>Acari</taxon>
        <taxon>Parasitiformes</taxon>
        <taxon>Ixodida</taxon>
        <taxon>Ixodoidea</taxon>
        <taxon>Ixodidae</taxon>
        <taxon>Amblyomminae</taxon>
        <taxon>Amblyomma</taxon>
    </lineage>
</organism>
<dbReference type="SUPFAM" id="SSF55486">
    <property type="entry name" value="Metalloproteases ('zincins'), catalytic domain"/>
    <property type="match status" value="1"/>
</dbReference>
<protein>
    <submittedName>
        <fullName evidence="1">Uncharacterized protein</fullName>
    </submittedName>
</protein>
<gene>
    <name evidence="1" type="ORF">V5799_015544</name>
</gene>
<proteinExistence type="predicted"/>
<dbReference type="Proteomes" id="UP001321473">
    <property type="component" value="Unassembled WGS sequence"/>
</dbReference>
<comment type="caution">
    <text evidence="1">The sequence shown here is derived from an EMBL/GenBank/DDBJ whole genome shotgun (WGS) entry which is preliminary data.</text>
</comment>
<dbReference type="AlphaFoldDB" id="A0AAQ4F8C3"/>
<name>A0AAQ4F8C3_AMBAM</name>
<dbReference type="GO" id="GO:0008237">
    <property type="term" value="F:metallopeptidase activity"/>
    <property type="evidence" value="ECO:0007669"/>
    <property type="project" value="InterPro"/>
</dbReference>
<sequence length="276" mass="31608">MERSEEGHVPHHIYEIEEKEGAKYDALLPKKDKETLIRERQYNPYQRVPAQVTIELFVISDKKHQERFGKTERLLGYLCVMVNSANLRYQDTVAPRVKLLLVGLERSLQTEPYLHGNDRYMDDTATIQGLTQYVDLKKREYGYPDAVYLITGLGAAHDGEPPMTELVPGHPGALGCPFNQGYIMSYINNGPNYHRFSLCSVRQIQFVLRLRGLSCWQVRSKGHTLDGYYPGMVVKPLDLCRYSLPGRADVKLDSVRCFSISTLNVWAHGPRCTRED</sequence>
<dbReference type="InterPro" id="IPR024079">
    <property type="entry name" value="MetalloPept_cat_dom_sf"/>
</dbReference>
<reference evidence="1 2" key="1">
    <citation type="journal article" date="2023" name="Arcadia Sci">
        <title>De novo assembly of a long-read Amblyomma americanum tick genome.</title>
        <authorList>
            <person name="Chou S."/>
            <person name="Poskanzer K.E."/>
            <person name="Rollins M."/>
            <person name="Thuy-Boun P.S."/>
        </authorList>
    </citation>
    <scope>NUCLEOTIDE SEQUENCE [LARGE SCALE GENOMIC DNA]</scope>
    <source>
        <strain evidence="1">F_SG_1</strain>
        <tissue evidence="1">Salivary glands</tissue>
    </source>
</reference>
<accession>A0AAQ4F8C3</accession>
<dbReference type="Gene3D" id="3.40.390.10">
    <property type="entry name" value="Collagenase (Catalytic Domain)"/>
    <property type="match status" value="2"/>
</dbReference>
<evidence type="ECO:0000313" key="1">
    <source>
        <dbReference type="EMBL" id="KAK8783113.1"/>
    </source>
</evidence>
<evidence type="ECO:0000313" key="2">
    <source>
        <dbReference type="Proteomes" id="UP001321473"/>
    </source>
</evidence>